<dbReference type="PROSITE" id="PS51900">
    <property type="entry name" value="CB"/>
    <property type="match status" value="1"/>
</dbReference>
<dbReference type="GO" id="GO:0006310">
    <property type="term" value="P:DNA recombination"/>
    <property type="evidence" value="ECO:0007669"/>
    <property type="project" value="UniProtKB-KW"/>
</dbReference>
<dbReference type="GO" id="GO:0003677">
    <property type="term" value="F:DNA binding"/>
    <property type="evidence" value="ECO:0007669"/>
    <property type="project" value="UniProtKB-UniRule"/>
</dbReference>
<organism evidence="9 10">
    <name type="scientific">Agathobaculum faecis</name>
    <dbReference type="NCBI Taxonomy" id="2763013"/>
    <lineage>
        <taxon>Bacteria</taxon>
        <taxon>Bacillati</taxon>
        <taxon>Bacillota</taxon>
        <taxon>Clostridia</taxon>
        <taxon>Eubacteriales</taxon>
        <taxon>Butyricicoccaceae</taxon>
        <taxon>Agathobaculum</taxon>
    </lineage>
</organism>
<feature type="domain" description="Core-binding (CB)" evidence="8">
    <location>
        <begin position="39"/>
        <end position="123"/>
    </location>
</feature>
<dbReference type="Pfam" id="PF00589">
    <property type="entry name" value="Phage_integrase"/>
    <property type="match status" value="1"/>
</dbReference>
<dbReference type="CDD" id="cd01189">
    <property type="entry name" value="INT_ICEBs1_C_like"/>
    <property type="match status" value="1"/>
</dbReference>
<evidence type="ECO:0000259" key="7">
    <source>
        <dbReference type="PROSITE" id="PS51898"/>
    </source>
</evidence>
<dbReference type="InterPro" id="IPR004107">
    <property type="entry name" value="Integrase_SAM-like_N"/>
</dbReference>
<dbReference type="Gene3D" id="1.10.150.130">
    <property type="match status" value="1"/>
</dbReference>
<evidence type="ECO:0000256" key="2">
    <source>
        <dbReference type="ARBA" id="ARBA00008857"/>
    </source>
</evidence>
<dbReference type="Pfam" id="PF14659">
    <property type="entry name" value="Phage_int_SAM_3"/>
    <property type="match status" value="1"/>
</dbReference>
<dbReference type="Gene3D" id="1.10.443.10">
    <property type="entry name" value="Intergrase catalytic core"/>
    <property type="match status" value="1"/>
</dbReference>
<dbReference type="EMBL" id="JACOPL010000002">
    <property type="protein sequence ID" value="MBC5724244.1"/>
    <property type="molecule type" value="Genomic_DNA"/>
</dbReference>
<keyword evidence="3" id="KW-0229">DNA integration</keyword>
<dbReference type="Proteomes" id="UP000606499">
    <property type="component" value="Unassembled WGS sequence"/>
</dbReference>
<protein>
    <submittedName>
        <fullName evidence="9">Site-specific integrase</fullName>
    </submittedName>
</protein>
<accession>A0A923RUU4</accession>
<dbReference type="InterPro" id="IPR010998">
    <property type="entry name" value="Integrase_recombinase_N"/>
</dbReference>
<dbReference type="InterPro" id="IPR050090">
    <property type="entry name" value="Tyrosine_recombinase_XerCD"/>
</dbReference>
<evidence type="ECO:0000256" key="3">
    <source>
        <dbReference type="ARBA" id="ARBA00022908"/>
    </source>
</evidence>
<dbReference type="PROSITE" id="PS51898">
    <property type="entry name" value="TYR_RECOMBINASE"/>
    <property type="match status" value="1"/>
</dbReference>
<name>A0A923RUU4_9FIRM</name>
<evidence type="ECO:0000313" key="10">
    <source>
        <dbReference type="Proteomes" id="UP000606499"/>
    </source>
</evidence>
<dbReference type="AlphaFoldDB" id="A0A923RUU4"/>
<dbReference type="SUPFAM" id="SSF56349">
    <property type="entry name" value="DNA breaking-rejoining enzymes"/>
    <property type="match status" value="1"/>
</dbReference>
<keyword evidence="4 6" id="KW-0238">DNA-binding</keyword>
<evidence type="ECO:0000313" key="9">
    <source>
        <dbReference type="EMBL" id="MBC5724244.1"/>
    </source>
</evidence>
<dbReference type="InterPro" id="IPR013762">
    <property type="entry name" value="Integrase-like_cat_sf"/>
</dbReference>
<keyword evidence="5" id="KW-0233">DNA recombination</keyword>
<dbReference type="RefSeq" id="WP_082396893.1">
    <property type="nucleotide sequence ID" value="NZ_JACOPL010000002.1"/>
</dbReference>
<comment type="similarity">
    <text evidence="2">Belongs to the 'phage' integrase family.</text>
</comment>
<dbReference type="InterPro" id="IPR044068">
    <property type="entry name" value="CB"/>
</dbReference>
<proteinExistence type="inferred from homology"/>
<dbReference type="InterPro" id="IPR002104">
    <property type="entry name" value="Integrase_catalytic"/>
</dbReference>
<evidence type="ECO:0000256" key="4">
    <source>
        <dbReference type="ARBA" id="ARBA00023125"/>
    </source>
</evidence>
<comment type="function">
    <text evidence="1">Site-specific tyrosine recombinase, which acts by catalyzing the cutting and rejoining of the recombining DNA molecules.</text>
</comment>
<feature type="domain" description="Tyr recombinase" evidence="7">
    <location>
        <begin position="144"/>
        <end position="342"/>
    </location>
</feature>
<evidence type="ECO:0000256" key="1">
    <source>
        <dbReference type="ARBA" id="ARBA00003283"/>
    </source>
</evidence>
<sequence>MDMSPVMGMPHIYEEDGYIHFMLRPEDLMRLRYSEEAKTSFVDFMDQWLDQMKTQVRENTMDGYRYAFEKHIRPFFTARGTTLATARPMDFQDFVNLKFSQGLSPTSIVKFHSIMHKCLKYAVALQIIPLNPSDNVMLPKRYKYRGQVYNRTQINVFLAAALHSPAEAAFVLAATYGLRRSECAGLRWSAIDLRARTMVINHTAVQSGGRVIYADSVKTKSSYRTLPLSDSLKRYLSDLRRRQNENRKRYGKKYCKTDYVCCHEDGSPLRPDYISREFERVCRKAALPRIRFHDLRHSVATILLQQGFSLKQIQEWLGHADIATTANVYAHVPYVEKISIAKGATPAIVLQ</sequence>
<reference evidence="9" key="1">
    <citation type="submission" date="2020-08" db="EMBL/GenBank/DDBJ databases">
        <title>Genome public.</title>
        <authorList>
            <person name="Liu C."/>
            <person name="Sun Q."/>
        </authorList>
    </citation>
    <scope>NUCLEOTIDE SEQUENCE</scope>
    <source>
        <strain evidence="9">NSJ-28</strain>
    </source>
</reference>
<evidence type="ECO:0000256" key="6">
    <source>
        <dbReference type="PROSITE-ProRule" id="PRU01248"/>
    </source>
</evidence>
<dbReference type="PANTHER" id="PTHR30349:SF64">
    <property type="entry name" value="PROPHAGE INTEGRASE INTD-RELATED"/>
    <property type="match status" value="1"/>
</dbReference>
<comment type="caution">
    <text evidence="9">The sequence shown here is derived from an EMBL/GenBank/DDBJ whole genome shotgun (WGS) entry which is preliminary data.</text>
</comment>
<dbReference type="InterPro" id="IPR011010">
    <property type="entry name" value="DNA_brk_join_enz"/>
</dbReference>
<gene>
    <name evidence="9" type="ORF">H8S45_02010</name>
</gene>
<evidence type="ECO:0000259" key="8">
    <source>
        <dbReference type="PROSITE" id="PS51900"/>
    </source>
</evidence>
<evidence type="ECO:0000256" key="5">
    <source>
        <dbReference type="ARBA" id="ARBA00023172"/>
    </source>
</evidence>
<dbReference type="PANTHER" id="PTHR30349">
    <property type="entry name" value="PHAGE INTEGRASE-RELATED"/>
    <property type="match status" value="1"/>
</dbReference>
<keyword evidence="10" id="KW-1185">Reference proteome</keyword>
<dbReference type="GO" id="GO:0015074">
    <property type="term" value="P:DNA integration"/>
    <property type="evidence" value="ECO:0007669"/>
    <property type="project" value="UniProtKB-KW"/>
</dbReference>